<dbReference type="PROSITE" id="PS00687">
    <property type="entry name" value="ALDEHYDE_DEHYDR_GLU"/>
    <property type="match status" value="1"/>
</dbReference>
<dbReference type="InterPro" id="IPR029510">
    <property type="entry name" value="Ald_DH_CS_GLU"/>
</dbReference>
<gene>
    <name evidence="6" type="ORF">B9G39_25420</name>
</gene>
<feature type="active site" evidence="3">
    <location>
        <position position="267"/>
    </location>
</feature>
<reference evidence="6 7" key="1">
    <citation type="submission" date="2017-04" db="EMBL/GenBank/DDBJ databases">
        <title>Draft genome sequence of Zooshikella ganghwensis VG4 isolated from Red Sea sediments.</title>
        <authorList>
            <person name="Rehman Z."/>
            <person name="Alam I."/>
            <person name="Kamau A."/>
            <person name="Bajic V."/>
            <person name="Leiknes T."/>
        </authorList>
    </citation>
    <scope>NUCLEOTIDE SEQUENCE [LARGE SCALE GENOMIC DNA]</scope>
    <source>
        <strain evidence="6 7">VG4</strain>
    </source>
</reference>
<dbReference type="InterPro" id="IPR015590">
    <property type="entry name" value="Aldehyde_DH_dom"/>
</dbReference>
<dbReference type="InterPro" id="IPR016163">
    <property type="entry name" value="Ald_DH_C"/>
</dbReference>
<proteinExistence type="inferred from homology"/>
<feature type="domain" description="Aldehyde dehydrogenase" evidence="5">
    <location>
        <begin position="29"/>
        <end position="492"/>
    </location>
</feature>
<evidence type="ECO:0000256" key="3">
    <source>
        <dbReference type="PROSITE-ProRule" id="PRU10007"/>
    </source>
</evidence>
<dbReference type="Proteomes" id="UP000257039">
    <property type="component" value="Unassembled WGS sequence"/>
</dbReference>
<evidence type="ECO:0000256" key="1">
    <source>
        <dbReference type="ARBA" id="ARBA00009986"/>
    </source>
</evidence>
<dbReference type="InterPro" id="IPR016161">
    <property type="entry name" value="Ald_DH/histidinol_DH"/>
</dbReference>
<protein>
    <submittedName>
        <fullName evidence="6">Aldehyde dehydrogenase</fullName>
    </submittedName>
</protein>
<dbReference type="FunFam" id="3.40.309.10:FF:000012">
    <property type="entry name" value="Betaine aldehyde dehydrogenase"/>
    <property type="match status" value="1"/>
</dbReference>
<dbReference type="Pfam" id="PF00171">
    <property type="entry name" value="Aldedh"/>
    <property type="match status" value="1"/>
</dbReference>
<dbReference type="InterPro" id="IPR016162">
    <property type="entry name" value="Ald_DH_N"/>
</dbReference>
<comment type="caution">
    <text evidence="6">The sequence shown here is derived from an EMBL/GenBank/DDBJ whole genome shotgun (WGS) entry which is preliminary data.</text>
</comment>
<evidence type="ECO:0000256" key="2">
    <source>
        <dbReference type="ARBA" id="ARBA00023002"/>
    </source>
</evidence>
<name>A0A4P9VUD6_9GAMM</name>
<dbReference type="FunFam" id="3.40.605.10:FF:000001">
    <property type="entry name" value="Aldehyde dehydrogenase 1"/>
    <property type="match status" value="1"/>
</dbReference>
<dbReference type="AlphaFoldDB" id="A0A4P9VUD6"/>
<organism evidence="6 7">
    <name type="scientific">Zooshikella ganghwensis</name>
    <dbReference type="NCBI Taxonomy" id="202772"/>
    <lineage>
        <taxon>Bacteria</taxon>
        <taxon>Pseudomonadati</taxon>
        <taxon>Pseudomonadota</taxon>
        <taxon>Gammaproteobacteria</taxon>
        <taxon>Oceanospirillales</taxon>
        <taxon>Zooshikellaceae</taxon>
        <taxon>Zooshikella</taxon>
    </lineage>
</organism>
<dbReference type="EMBL" id="NDXW01000001">
    <property type="protein sequence ID" value="RDH46529.1"/>
    <property type="molecule type" value="Genomic_DNA"/>
</dbReference>
<comment type="similarity">
    <text evidence="1 4">Belongs to the aldehyde dehydrogenase family.</text>
</comment>
<dbReference type="Gene3D" id="3.40.309.10">
    <property type="entry name" value="Aldehyde Dehydrogenase, Chain A, domain 2"/>
    <property type="match status" value="1"/>
</dbReference>
<keyword evidence="7" id="KW-1185">Reference proteome</keyword>
<dbReference type="Gene3D" id="3.40.605.10">
    <property type="entry name" value="Aldehyde Dehydrogenase, Chain A, domain 1"/>
    <property type="match status" value="1"/>
</dbReference>
<sequence>MELGTKAMWEQAVEQLSIPNQAYIGGEFVCSQSKQIFSCINPANNQLLSEVALCDVADVHNAVTSASKVFQQGDWSRQSPQQRKKSLLKLADLIDKHADTLALLETLDMGKPIKDSRLLDIPSAANCIRWYAEAIDKIYGEIAPTAENQLGLITREPIGVVTAIVPWNFPLLMACWKIAPALAAGNSVILKPSEKSPLTALKLAELVAEADFPPGVFHVLPGYGHTVGKALALHPHVDALAFTGSTTVAKQLLMYAGQSNMKRVWLEAGGKSPNIVFADAPDLAYAAEAAASAICFNQGEVCTAGSRLFVEKSITKEFLSLVRKAMNKWQPGNPLDPEVTLGAIVDAQQLKKIQQYIELGEKEGAELLQGGQRVRQELGGFFIQPALFGNVENTMRVAQDEIFGPVLAAITFSDSNEVINQANDSQYGLAAGIWTSDLNKAHLVAKQLKVGSVWINHYFGGDMTAPFGGYKQSGIGRDKSLHAFDKYTEIKTTWFSFQG</sequence>
<dbReference type="GO" id="GO:0004030">
    <property type="term" value="F:aldehyde dehydrogenase [NAD(P)+] activity"/>
    <property type="evidence" value="ECO:0007669"/>
    <property type="project" value="UniProtKB-ARBA"/>
</dbReference>
<keyword evidence="2 4" id="KW-0560">Oxidoreductase</keyword>
<dbReference type="PANTHER" id="PTHR11699">
    <property type="entry name" value="ALDEHYDE DEHYDROGENASE-RELATED"/>
    <property type="match status" value="1"/>
</dbReference>
<evidence type="ECO:0000313" key="6">
    <source>
        <dbReference type="EMBL" id="RDH46529.1"/>
    </source>
</evidence>
<dbReference type="SUPFAM" id="SSF53720">
    <property type="entry name" value="ALDH-like"/>
    <property type="match status" value="1"/>
</dbReference>
<evidence type="ECO:0000259" key="5">
    <source>
        <dbReference type="Pfam" id="PF00171"/>
    </source>
</evidence>
<evidence type="ECO:0000256" key="4">
    <source>
        <dbReference type="RuleBase" id="RU003345"/>
    </source>
</evidence>
<accession>A0A4P9VUD6</accession>
<dbReference type="RefSeq" id="WP_094789266.1">
    <property type="nucleotide sequence ID" value="NZ_NDXW01000001.1"/>
</dbReference>
<dbReference type="CDD" id="cd07112">
    <property type="entry name" value="ALDH_GABALDH-PuuC"/>
    <property type="match status" value="1"/>
</dbReference>
<evidence type="ECO:0000313" key="7">
    <source>
        <dbReference type="Proteomes" id="UP000257039"/>
    </source>
</evidence>
<dbReference type="FunFam" id="3.40.605.10:FF:000026">
    <property type="entry name" value="Aldehyde dehydrogenase, putative"/>
    <property type="match status" value="1"/>
</dbReference>